<feature type="binding site" evidence="3">
    <location>
        <position position="51"/>
    </location>
    <ligand>
        <name>Mg(2+)</name>
        <dbReference type="ChEBI" id="CHEBI:18420"/>
        <label>1</label>
    </ligand>
</feature>
<dbReference type="PANTHER" id="PTHR16222:SF24">
    <property type="entry name" value="ADP-RIBOSYLHYDROLASE ARH3"/>
    <property type="match status" value="1"/>
</dbReference>
<feature type="binding site" evidence="3">
    <location>
        <position position="264"/>
    </location>
    <ligand>
        <name>Mg(2+)</name>
        <dbReference type="ChEBI" id="CHEBI:18420"/>
        <label>1</label>
    </ligand>
</feature>
<dbReference type="Proteomes" id="UP000242008">
    <property type="component" value="Unassembled WGS sequence"/>
</dbReference>
<keyword evidence="6" id="KW-1185">Reference proteome</keyword>
<dbReference type="EMBL" id="PZCM01000020">
    <property type="protein sequence ID" value="PTG25508.1"/>
    <property type="molecule type" value="Genomic_DNA"/>
</dbReference>
<keyword evidence="2" id="KW-0378">Hydrolase</keyword>
<evidence type="ECO:0000313" key="7">
    <source>
        <dbReference type="Proteomes" id="UP000242144"/>
    </source>
</evidence>
<comment type="cofactor">
    <cofactor evidence="3">
        <name>Mg(2+)</name>
        <dbReference type="ChEBI" id="CHEBI:18420"/>
    </cofactor>
    <text evidence="3">Binds 2 magnesium ions per subunit.</text>
</comment>
<dbReference type="PANTHER" id="PTHR16222">
    <property type="entry name" value="ADP-RIBOSYLGLYCOHYDROLASE"/>
    <property type="match status" value="1"/>
</dbReference>
<feature type="binding site" evidence="3">
    <location>
        <position position="52"/>
    </location>
    <ligand>
        <name>Mg(2+)</name>
        <dbReference type="ChEBI" id="CHEBI:18420"/>
        <label>1</label>
    </ligand>
</feature>
<feature type="binding site" evidence="3">
    <location>
        <position position="267"/>
    </location>
    <ligand>
        <name>Mg(2+)</name>
        <dbReference type="ChEBI" id="CHEBI:18420"/>
        <label>1</label>
    </ligand>
</feature>
<evidence type="ECO:0000313" key="4">
    <source>
        <dbReference type="EMBL" id="PTG25508.1"/>
    </source>
</evidence>
<evidence type="ECO:0000256" key="3">
    <source>
        <dbReference type="PIRSR" id="PIRSR605502-1"/>
    </source>
</evidence>
<reference evidence="4" key="2">
    <citation type="submission" date="2018-03" db="EMBL/GenBank/DDBJ databases">
        <authorList>
            <person name="Naushad S."/>
        </authorList>
    </citation>
    <scope>NUCLEOTIDE SEQUENCE</scope>
    <source>
        <strain evidence="4">SNUC 105</strain>
        <strain evidence="5">SNUC 1363</strain>
    </source>
</reference>
<dbReference type="SUPFAM" id="SSF101478">
    <property type="entry name" value="ADP-ribosylglycohydrolase"/>
    <property type="match status" value="1"/>
</dbReference>
<dbReference type="GO" id="GO:0046872">
    <property type="term" value="F:metal ion binding"/>
    <property type="evidence" value="ECO:0007669"/>
    <property type="project" value="UniProtKB-KW"/>
</dbReference>
<evidence type="ECO:0000313" key="5">
    <source>
        <dbReference type="EMBL" id="PTG68203.1"/>
    </source>
</evidence>
<dbReference type="Proteomes" id="UP000242144">
    <property type="component" value="Unassembled WGS sequence"/>
</dbReference>
<dbReference type="Gene3D" id="1.10.4080.10">
    <property type="entry name" value="ADP-ribosylation/Crystallin J1"/>
    <property type="match status" value="1"/>
</dbReference>
<dbReference type="InterPro" id="IPR050792">
    <property type="entry name" value="ADP-ribosylglycohydrolase"/>
</dbReference>
<name>A0AAX0ZDG6_STACR</name>
<dbReference type="InterPro" id="IPR005502">
    <property type="entry name" value="Ribosyl_crysJ1"/>
</dbReference>
<proteinExistence type="inferred from homology"/>
<comment type="similarity">
    <text evidence="1">Belongs to the ADP-ribosylglycohydrolase family.</text>
</comment>
<dbReference type="Pfam" id="PF03747">
    <property type="entry name" value="ADP_ribosyl_GH"/>
    <property type="match status" value="1"/>
</dbReference>
<evidence type="ECO:0000256" key="2">
    <source>
        <dbReference type="ARBA" id="ARBA00022801"/>
    </source>
</evidence>
<accession>A0AAX0ZDG6</accession>
<keyword evidence="3" id="KW-0479">Metal-binding</keyword>
<feature type="binding site" evidence="3">
    <location>
        <position position="266"/>
    </location>
    <ligand>
        <name>Mg(2+)</name>
        <dbReference type="ChEBI" id="CHEBI:18420"/>
        <label>1</label>
    </ligand>
</feature>
<protein>
    <submittedName>
        <fullName evidence="4">ADP-ribosylglycohydrolase</fullName>
    </submittedName>
</protein>
<keyword evidence="3" id="KW-0460">Magnesium</keyword>
<evidence type="ECO:0000313" key="6">
    <source>
        <dbReference type="Proteomes" id="UP000242008"/>
    </source>
</evidence>
<evidence type="ECO:0000256" key="1">
    <source>
        <dbReference type="ARBA" id="ARBA00010702"/>
    </source>
</evidence>
<organism evidence="4 7">
    <name type="scientific">Staphylococcus chromogenes</name>
    <name type="common">Staphylococcus hyicus subsp. chromogenes</name>
    <dbReference type="NCBI Taxonomy" id="46126"/>
    <lineage>
        <taxon>Bacteria</taxon>
        <taxon>Bacillati</taxon>
        <taxon>Bacillota</taxon>
        <taxon>Bacilli</taxon>
        <taxon>Bacillales</taxon>
        <taxon>Staphylococcaceae</taxon>
        <taxon>Staphylococcus</taxon>
    </lineage>
</organism>
<dbReference type="AlphaFoldDB" id="A0AAX0ZDG6"/>
<dbReference type="InterPro" id="IPR036705">
    <property type="entry name" value="Ribosyl_crysJ1_sf"/>
</dbReference>
<comment type="caution">
    <text evidence="4">The sequence shown here is derived from an EMBL/GenBank/DDBJ whole genome shotgun (WGS) entry which is preliminary data.</text>
</comment>
<dbReference type="RefSeq" id="WP_051605002.1">
    <property type="nucleotide sequence ID" value="NZ_JAHCPV010000005.1"/>
</dbReference>
<dbReference type="GO" id="GO:0016787">
    <property type="term" value="F:hydrolase activity"/>
    <property type="evidence" value="ECO:0007669"/>
    <property type="project" value="UniProtKB-KW"/>
</dbReference>
<dbReference type="EMBL" id="PZAO01000033">
    <property type="protein sequence ID" value="PTG68203.1"/>
    <property type="molecule type" value="Genomic_DNA"/>
</dbReference>
<feature type="binding site" evidence="3">
    <location>
        <position position="50"/>
    </location>
    <ligand>
        <name>Mg(2+)</name>
        <dbReference type="ChEBI" id="CHEBI:18420"/>
        <label>1</label>
    </ligand>
</feature>
<reference evidence="6 7" key="1">
    <citation type="journal article" date="2016" name="Front. Microbiol.">
        <title>Comprehensive Phylogenetic Analysis of Bovine Non-aureus Staphylococci Species Based on Whole-Genome Sequencing.</title>
        <authorList>
            <person name="Naushad S."/>
            <person name="Barkema H.W."/>
            <person name="Luby C."/>
            <person name="Condas L.A."/>
            <person name="Nobrega D.B."/>
            <person name="Carson D.A."/>
            <person name="De Buck J."/>
        </authorList>
    </citation>
    <scope>NUCLEOTIDE SEQUENCE [LARGE SCALE GENOMIC DNA]</scope>
    <source>
        <strain evidence="4 7">SNUC 105</strain>
        <strain evidence="5 6">SNUC 1363</strain>
    </source>
</reference>
<sequence length="312" mass="34675">MPVNQLKGLIWGGIVGDALGVPFEFRTRDSFSVTDMVGYGTYDLPPGTWSDDTSMTLSTLAHLNEQTDLEDLMQKFVAWTTKDYMTTPSGMFDIGNQTSEALRTWSRSGLAATVCGPKSEYANGNGALMRIAPVLSLTYHQPLDVQFQIAERYSSLTHGHMRSIVASFLYLVVLEHLVDGMSLKEALSTVRDKVQPFFENHAEAQHEYTTHYEAVFQPDFDKRARTEIASSGYVVDTFQTMIWCALKYEDFASATLAAVALGEDTDTIASLVGQLKGLELGVEAIPTSWIETTRSHKIINHALNPWVAQWTD</sequence>
<gene>
    <name evidence="4" type="ORF">BU638_10760</name>
    <name evidence="5" type="ORF">BU676_10630</name>
</gene>